<protein>
    <recommendedName>
        <fullName evidence="4">FAM192A/Fyv6 N-terminal domain-containing protein</fullName>
    </recommendedName>
</protein>
<dbReference type="InterPro" id="IPR039845">
    <property type="entry name" value="FAM192A"/>
</dbReference>
<feature type="compositionally biased region" description="Basic and acidic residues" evidence="3">
    <location>
        <begin position="82"/>
        <end position="106"/>
    </location>
</feature>
<feature type="region of interest" description="Disordered" evidence="3">
    <location>
        <begin position="82"/>
        <end position="118"/>
    </location>
</feature>
<feature type="compositionally biased region" description="Basic and acidic residues" evidence="3">
    <location>
        <begin position="165"/>
        <end position="174"/>
    </location>
</feature>
<feature type="region of interest" description="Disordered" evidence="3">
    <location>
        <begin position="131"/>
        <end position="222"/>
    </location>
</feature>
<keyword evidence="2" id="KW-0539">Nucleus</keyword>
<dbReference type="Proteomes" id="UP000265515">
    <property type="component" value="Unassembled WGS sequence"/>
</dbReference>
<evidence type="ECO:0000256" key="3">
    <source>
        <dbReference type="SAM" id="MobiDB-lite"/>
    </source>
</evidence>
<feature type="domain" description="FAM192A/Fyv6 N-terminal" evidence="4">
    <location>
        <begin position="14"/>
        <end position="72"/>
    </location>
</feature>
<dbReference type="Gramene" id="GBG66200">
    <property type="protein sequence ID" value="GBG66200"/>
    <property type="gene ID" value="CBR_g57079"/>
</dbReference>
<name>A0A388K825_CHABU</name>
<evidence type="ECO:0000313" key="5">
    <source>
        <dbReference type="EMBL" id="GBG66200.1"/>
    </source>
</evidence>
<comment type="subcellular location">
    <subcellularLocation>
        <location evidence="1">Nucleus</location>
    </subcellularLocation>
</comment>
<dbReference type="Pfam" id="PF10187">
    <property type="entry name" value="FAM192A_Fyv6_N"/>
    <property type="match status" value="1"/>
</dbReference>
<gene>
    <name evidence="5" type="ORF">CBR_g57079</name>
</gene>
<dbReference type="PANTHER" id="PTHR13495:SF0">
    <property type="entry name" value="PSME3-INTERACTING PROTEIN"/>
    <property type="match status" value="1"/>
</dbReference>
<accession>A0A388K825</accession>
<sequence length="222" mass="24809">MFEQSKGHGLCVSQILKENKEKREAEFNERFKNRPQKSLDDEEVEFLDAVERHRRETERQAAEEEKAALINFQVAVAERTLRKVSDPPKPHPEVLPERQEQQRQQDFRAINPKRPAIISQEQILAGLIRVRPANAQKKPKIEPEKDGGLASGQRASSTAALTKQVDGHGSERETTWSSASGSPSNKRAVADPEKQDREGCSTVLSTVGGLVAYAESDDEDDT</sequence>
<evidence type="ECO:0000259" key="4">
    <source>
        <dbReference type="Pfam" id="PF10187"/>
    </source>
</evidence>
<proteinExistence type="predicted"/>
<evidence type="ECO:0000313" key="6">
    <source>
        <dbReference type="Proteomes" id="UP000265515"/>
    </source>
</evidence>
<dbReference type="InterPro" id="IPR019331">
    <property type="entry name" value="FAM192A/Fyv6_N"/>
</dbReference>
<dbReference type="PANTHER" id="PTHR13495">
    <property type="entry name" value="NEFA-INTERACTING NUCLEAR PROTEIN NIP30"/>
    <property type="match status" value="1"/>
</dbReference>
<evidence type="ECO:0000256" key="2">
    <source>
        <dbReference type="ARBA" id="ARBA00023242"/>
    </source>
</evidence>
<feature type="compositionally biased region" description="Polar residues" evidence="3">
    <location>
        <begin position="175"/>
        <end position="185"/>
    </location>
</feature>
<dbReference type="AlphaFoldDB" id="A0A388K825"/>
<reference evidence="5 6" key="1">
    <citation type="journal article" date="2018" name="Cell">
        <title>The Chara Genome: Secondary Complexity and Implications for Plant Terrestrialization.</title>
        <authorList>
            <person name="Nishiyama T."/>
            <person name="Sakayama H."/>
            <person name="Vries J.D."/>
            <person name="Buschmann H."/>
            <person name="Saint-Marcoux D."/>
            <person name="Ullrich K.K."/>
            <person name="Haas F.B."/>
            <person name="Vanderstraeten L."/>
            <person name="Becker D."/>
            <person name="Lang D."/>
            <person name="Vosolsobe S."/>
            <person name="Rombauts S."/>
            <person name="Wilhelmsson P.K.I."/>
            <person name="Janitza P."/>
            <person name="Kern R."/>
            <person name="Heyl A."/>
            <person name="Rumpler F."/>
            <person name="Villalobos L.I.A.C."/>
            <person name="Clay J.M."/>
            <person name="Skokan R."/>
            <person name="Toyoda A."/>
            <person name="Suzuki Y."/>
            <person name="Kagoshima H."/>
            <person name="Schijlen E."/>
            <person name="Tajeshwar N."/>
            <person name="Catarino B."/>
            <person name="Hetherington A.J."/>
            <person name="Saltykova A."/>
            <person name="Bonnot C."/>
            <person name="Breuninger H."/>
            <person name="Symeonidi A."/>
            <person name="Radhakrishnan G.V."/>
            <person name="Van Nieuwerburgh F."/>
            <person name="Deforce D."/>
            <person name="Chang C."/>
            <person name="Karol K.G."/>
            <person name="Hedrich R."/>
            <person name="Ulvskov P."/>
            <person name="Glockner G."/>
            <person name="Delwiche C.F."/>
            <person name="Petrasek J."/>
            <person name="Van de Peer Y."/>
            <person name="Friml J."/>
            <person name="Beilby M."/>
            <person name="Dolan L."/>
            <person name="Kohara Y."/>
            <person name="Sugano S."/>
            <person name="Fujiyama A."/>
            <person name="Delaux P.-M."/>
            <person name="Quint M."/>
            <person name="TheiBen G."/>
            <person name="Hagemann M."/>
            <person name="Harholt J."/>
            <person name="Dunand C."/>
            <person name="Zachgo S."/>
            <person name="Langdale J."/>
            <person name="Maumus F."/>
            <person name="Straeten D.V.D."/>
            <person name="Gould S.B."/>
            <person name="Rensing S.A."/>
        </authorList>
    </citation>
    <scope>NUCLEOTIDE SEQUENCE [LARGE SCALE GENOMIC DNA]</scope>
    <source>
        <strain evidence="5 6">S276</strain>
    </source>
</reference>
<dbReference type="STRING" id="69332.A0A388K825"/>
<dbReference type="OrthoDB" id="75807at2759"/>
<dbReference type="EMBL" id="BFEA01000070">
    <property type="protein sequence ID" value="GBG66200.1"/>
    <property type="molecule type" value="Genomic_DNA"/>
</dbReference>
<keyword evidence="6" id="KW-1185">Reference proteome</keyword>
<organism evidence="5 6">
    <name type="scientific">Chara braunii</name>
    <name type="common">Braun's stonewort</name>
    <dbReference type="NCBI Taxonomy" id="69332"/>
    <lineage>
        <taxon>Eukaryota</taxon>
        <taxon>Viridiplantae</taxon>
        <taxon>Streptophyta</taxon>
        <taxon>Charophyceae</taxon>
        <taxon>Charales</taxon>
        <taxon>Characeae</taxon>
        <taxon>Chara</taxon>
    </lineage>
</organism>
<feature type="compositionally biased region" description="Basic and acidic residues" evidence="3">
    <location>
        <begin position="188"/>
        <end position="199"/>
    </location>
</feature>
<evidence type="ECO:0000256" key="1">
    <source>
        <dbReference type="ARBA" id="ARBA00004123"/>
    </source>
</evidence>
<dbReference type="GO" id="GO:0005634">
    <property type="term" value="C:nucleus"/>
    <property type="evidence" value="ECO:0007669"/>
    <property type="project" value="UniProtKB-SubCell"/>
</dbReference>
<comment type="caution">
    <text evidence="5">The sequence shown here is derived from an EMBL/GenBank/DDBJ whole genome shotgun (WGS) entry which is preliminary data.</text>
</comment>